<name>A0A0L6U9M5_9BASI</name>
<sequence>MRVKIESKIFGENDDRRQLRSSALTHHTAAPEANNQEAQTSTTDAPGRFLEISLLSTDLDNSDYIDVEVGPFEAPINCAVFDAEILVYVNQHLPCIKIPTCISGAIPVLGKASYATPLRHSLVEQQGPQYSPKCLKNFAHLVSMVNLALKHTMSSNIINGCFRIVHLLPTITCLFTSRSAWDGLLLKPSTTIALVGQLETTFLTTYLRSANLQALLKTKDLPSSLSSLVSKSTDTLPSLLPPLPDRSGRLPALSDEVLHLLLYHQLPRAEHALFYPVLGKYCPLSTDSHKNNAYSTSNVNTKNSVVKLDSTFPDDQQFGHIESIFEHRYQLRDSINSQIWFLICPFPPIPVYKKNPFRDLNSFTMQVELRLPPANETNCLIV</sequence>
<accession>A0A0L6U9M5</accession>
<evidence type="ECO:0000313" key="2">
    <source>
        <dbReference type="Proteomes" id="UP000037035"/>
    </source>
</evidence>
<gene>
    <name evidence="1" type="ORF">VP01_913g2</name>
</gene>
<protein>
    <submittedName>
        <fullName evidence="1">Uncharacterized protein</fullName>
    </submittedName>
</protein>
<proteinExistence type="predicted"/>
<evidence type="ECO:0000313" key="1">
    <source>
        <dbReference type="EMBL" id="KNZ44465.1"/>
    </source>
</evidence>
<dbReference type="Proteomes" id="UP000037035">
    <property type="component" value="Unassembled WGS sequence"/>
</dbReference>
<keyword evidence="2" id="KW-1185">Reference proteome</keyword>
<dbReference type="EMBL" id="LAVV01014760">
    <property type="protein sequence ID" value="KNZ44465.1"/>
    <property type="molecule type" value="Genomic_DNA"/>
</dbReference>
<organism evidence="1 2">
    <name type="scientific">Puccinia sorghi</name>
    <dbReference type="NCBI Taxonomy" id="27349"/>
    <lineage>
        <taxon>Eukaryota</taxon>
        <taxon>Fungi</taxon>
        <taxon>Dikarya</taxon>
        <taxon>Basidiomycota</taxon>
        <taxon>Pucciniomycotina</taxon>
        <taxon>Pucciniomycetes</taxon>
        <taxon>Pucciniales</taxon>
        <taxon>Pucciniaceae</taxon>
        <taxon>Puccinia</taxon>
    </lineage>
</organism>
<comment type="caution">
    <text evidence="1">The sequence shown here is derived from an EMBL/GenBank/DDBJ whole genome shotgun (WGS) entry which is preliminary data.</text>
</comment>
<dbReference type="AlphaFoldDB" id="A0A0L6U9M5"/>
<dbReference type="VEuPathDB" id="FungiDB:VP01_913g2"/>
<reference evidence="1 2" key="1">
    <citation type="submission" date="2015-08" db="EMBL/GenBank/DDBJ databases">
        <title>Next Generation Sequencing and Analysis of the Genome of Puccinia sorghi L Schw, the Causal Agent of Maize Common Rust.</title>
        <authorList>
            <person name="Rochi L."/>
            <person name="Burguener G."/>
            <person name="Darino M."/>
            <person name="Turjanski A."/>
            <person name="Kreff E."/>
            <person name="Dieguez M.J."/>
            <person name="Sacco F."/>
        </authorList>
    </citation>
    <scope>NUCLEOTIDE SEQUENCE [LARGE SCALE GENOMIC DNA]</scope>
    <source>
        <strain evidence="1 2">RO10H11247</strain>
    </source>
</reference>